<proteinExistence type="predicted"/>
<accession>A0A2W7RHH5</accession>
<evidence type="ECO:0000256" key="1">
    <source>
        <dbReference type="SAM" id="Phobius"/>
    </source>
</evidence>
<keyword evidence="1" id="KW-0472">Membrane</keyword>
<dbReference type="AlphaFoldDB" id="A0A2W7RHH5"/>
<evidence type="ECO:0000313" key="3">
    <source>
        <dbReference type="Proteomes" id="UP000249115"/>
    </source>
</evidence>
<sequence length="64" mass="7050">MENRGSCQIINIFTLAILATVCGICFIMLPNLQSVEYHLAAAVEYRQFGVKVSAVYPDLMATPN</sequence>
<feature type="transmembrane region" description="Helical" evidence="1">
    <location>
        <begin position="12"/>
        <end position="29"/>
    </location>
</feature>
<name>A0A2W7RHH5_9BACT</name>
<reference evidence="2 3" key="1">
    <citation type="submission" date="2018-06" db="EMBL/GenBank/DDBJ databases">
        <title>Genomic Encyclopedia of Archaeal and Bacterial Type Strains, Phase II (KMG-II): from individual species to whole genera.</title>
        <authorList>
            <person name="Goeker M."/>
        </authorList>
    </citation>
    <scope>NUCLEOTIDE SEQUENCE [LARGE SCALE GENOMIC DNA]</scope>
    <source>
        <strain evidence="2 3">DSM 22686</strain>
    </source>
</reference>
<dbReference type="Proteomes" id="UP000249115">
    <property type="component" value="Unassembled WGS sequence"/>
</dbReference>
<protein>
    <submittedName>
        <fullName evidence="2">Uncharacterized protein</fullName>
    </submittedName>
</protein>
<keyword evidence="1" id="KW-1133">Transmembrane helix</keyword>
<dbReference type="EMBL" id="QKZU01000003">
    <property type="protein sequence ID" value="PZX59661.1"/>
    <property type="molecule type" value="Genomic_DNA"/>
</dbReference>
<keyword evidence="1" id="KW-0812">Transmembrane</keyword>
<comment type="caution">
    <text evidence="2">The sequence shown here is derived from an EMBL/GenBank/DDBJ whole genome shotgun (WGS) entry which is preliminary data.</text>
</comment>
<gene>
    <name evidence="2" type="ORF">LV84_00869</name>
</gene>
<evidence type="ECO:0000313" key="2">
    <source>
        <dbReference type="EMBL" id="PZX59661.1"/>
    </source>
</evidence>
<organism evidence="2 3">
    <name type="scientific">Algoriphagus ratkowskyi</name>
    <dbReference type="NCBI Taxonomy" id="57028"/>
    <lineage>
        <taxon>Bacteria</taxon>
        <taxon>Pseudomonadati</taxon>
        <taxon>Bacteroidota</taxon>
        <taxon>Cytophagia</taxon>
        <taxon>Cytophagales</taxon>
        <taxon>Cyclobacteriaceae</taxon>
        <taxon>Algoriphagus</taxon>
    </lineage>
</organism>